<dbReference type="PATRIC" id="fig|1423743.5.peg.402"/>
<dbReference type="Gene3D" id="3.10.20.30">
    <property type="match status" value="1"/>
</dbReference>
<protein>
    <submittedName>
        <fullName evidence="1">Molybdenum cofactor biosynthesis protein MoaD</fullName>
    </submittedName>
</protein>
<dbReference type="CDD" id="cd00754">
    <property type="entry name" value="Ubl_MoaD"/>
    <property type="match status" value="1"/>
</dbReference>
<dbReference type="EMBL" id="AZFY01000096">
    <property type="protein sequence ID" value="KRM07431.1"/>
    <property type="molecule type" value="Genomic_DNA"/>
</dbReference>
<dbReference type="STRING" id="1423743.FD41_GL000388"/>
<evidence type="ECO:0000313" key="3">
    <source>
        <dbReference type="Proteomes" id="UP000019488"/>
    </source>
</evidence>
<dbReference type="RefSeq" id="WP_035177771.1">
    <property type="nucleotide sequence ID" value="NZ_AZFY01000096.1"/>
</dbReference>
<accession>X0PFA0</accession>
<proteinExistence type="predicted"/>
<dbReference type="eggNOG" id="COG1977">
    <property type="taxonomic scope" value="Bacteria"/>
</dbReference>
<evidence type="ECO:0000313" key="2">
    <source>
        <dbReference type="EMBL" id="KRM07431.1"/>
    </source>
</evidence>
<dbReference type="InterPro" id="IPR016155">
    <property type="entry name" value="Mopterin_synth/thiamin_S_b"/>
</dbReference>
<dbReference type="Proteomes" id="UP000019488">
    <property type="component" value="Unassembled WGS sequence"/>
</dbReference>
<evidence type="ECO:0000313" key="4">
    <source>
        <dbReference type="Proteomes" id="UP000051966"/>
    </source>
</evidence>
<reference evidence="2 4" key="2">
    <citation type="journal article" date="2015" name="Genome Announc.">
        <title>Expanding the biotechnology potential of lactobacilli through comparative genomics of 213 strains and associated genera.</title>
        <authorList>
            <person name="Sun Z."/>
            <person name="Harris H.M."/>
            <person name="McCann A."/>
            <person name="Guo C."/>
            <person name="Argimon S."/>
            <person name="Zhang W."/>
            <person name="Yang X."/>
            <person name="Jeffery I.B."/>
            <person name="Cooney J.C."/>
            <person name="Kagawa T.F."/>
            <person name="Liu W."/>
            <person name="Song Y."/>
            <person name="Salvetti E."/>
            <person name="Wrobel A."/>
            <person name="Rasinkangas P."/>
            <person name="Parkhill J."/>
            <person name="Rea M.C."/>
            <person name="O'Sullivan O."/>
            <person name="Ritari J."/>
            <person name="Douillard F.P."/>
            <person name="Paul Ross R."/>
            <person name="Yang R."/>
            <person name="Briner A.E."/>
            <person name="Felis G.E."/>
            <person name="de Vos W.M."/>
            <person name="Barrangou R."/>
            <person name="Klaenhammer T.R."/>
            <person name="Caufield P.W."/>
            <person name="Cui Y."/>
            <person name="Zhang H."/>
            <person name="O'Toole P.W."/>
        </authorList>
    </citation>
    <scope>NUCLEOTIDE SEQUENCE [LARGE SCALE GENOMIC DNA]</scope>
    <source>
        <strain evidence="2 4">DSM 18382</strain>
    </source>
</reference>
<dbReference type="InterPro" id="IPR003749">
    <property type="entry name" value="ThiS/MoaD-like"/>
</dbReference>
<dbReference type="AlphaFoldDB" id="X0PFA0"/>
<name>X0PFA0_9LACO</name>
<evidence type="ECO:0000313" key="1">
    <source>
        <dbReference type="EMBL" id="GAF35497.1"/>
    </source>
</evidence>
<gene>
    <name evidence="2" type="ORF">FD41_GL000388</name>
    <name evidence="1" type="ORF">JCM14108_385</name>
</gene>
<comment type="caution">
    <text evidence="1">The sequence shown here is derived from an EMBL/GenBank/DDBJ whole genome shotgun (WGS) entry which is preliminary data.</text>
</comment>
<dbReference type="EMBL" id="BAKI01000002">
    <property type="protein sequence ID" value="GAF35497.1"/>
    <property type="molecule type" value="Genomic_DNA"/>
</dbReference>
<dbReference type="SUPFAM" id="SSF54285">
    <property type="entry name" value="MoaD/ThiS"/>
    <property type="match status" value="1"/>
</dbReference>
<sequence>MNLKVKLFAMLQDQFDTEITVTISEPITGSAIKSALIKKLPGSQEIVQESRIAINQEFIDDTLPQTGNILDVAIIPPVSGG</sequence>
<reference evidence="1" key="1">
    <citation type="journal article" date="2014" name="Genome Announc.">
        <title>Draft Genome Sequences of Two Lactobacillus Strains, L. farraginis JCM 14108T and L. composti JCM 14202T, Isolated from Compost of Distilled Shochu Residue.</title>
        <authorList>
            <person name="Yuki M."/>
            <person name="Oshima K."/>
            <person name="Suda W."/>
            <person name="Kitahara M."/>
            <person name="Kitamura K."/>
            <person name="Iida T."/>
            <person name="Hattori M."/>
            <person name="Ohkuma M."/>
        </authorList>
    </citation>
    <scope>NUCLEOTIDE SEQUENCE [LARGE SCALE GENOMIC DNA]</scope>
    <source>
        <strain evidence="1">JCM 14108</strain>
    </source>
</reference>
<dbReference type="Pfam" id="PF02597">
    <property type="entry name" value="ThiS"/>
    <property type="match status" value="1"/>
</dbReference>
<organism evidence="1 3">
    <name type="scientific">Lentilactobacillus farraginis DSM 18382 = JCM 14108</name>
    <dbReference type="NCBI Taxonomy" id="1423743"/>
    <lineage>
        <taxon>Bacteria</taxon>
        <taxon>Bacillati</taxon>
        <taxon>Bacillota</taxon>
        <taxon>Bacilli</taxon>
        <taxon>Lactobacillales</taxon>
        <taxon>Lactobacillaceae</taxon>
        <taxon>Lentilactobacillus</taxon>
    </lineage>
</organism>
<dbReference type="Proteomes" id="UP000051966">
    <property type="component" value="Unassembled WGS sequence"/>
</dbReference>
<dbReference type="InterPro" id="IPR012675">
    <property type="entry name" value="Beta-grasp_dom_sf"/>
</dbReference>
<keyword evidence="4" id="KW-1185">Reference proteome</keyword>